<evidence type="ECO:0000313" key="8">
    <source>
        <dbReference type="EMBL" id="TLX45354.1"/>
    </source>
</evidence>
<organism evidence="8 9">
    <name type="scientific">Pseudoalteromonas phenolica</name>
    <dbReference type="NCBI Taxonomy" id="161398"/>
    <lineage>
        <taxon>Bacteria</taxon>
        <taxon>Pseudomonadati</taxon>
        <taxon>Pseudomonadota</taxon>
        <taxon>Gammaproteobacteria</taxon>
        <taxon>Alteromonadales</taxon>
        <taxon>Pseudoalteromonadaceae</taxon>
        <taxon>Pseudoalteromonas</taxon>
    </lineage>
</organism>
<feature type="transmembrane region" description="Helical" evidence="7">
    <location>
        <begin position="87"/>
        <end position="109"/>
    </location>
</feature>
<dbReference type="PANTHER" id="PTHR30250">
    <property type="entry name" value="PST FAMILY PREDICTED COLANIC ACID TRANSPORTER"/>
    <property type="match status" value="1"/>
</dbReference>
<feature type="transmembrane region" description="Helical" evidence="7">
    <location>
        <begin position="20"/>
        <end position="41"/>
    </location>
</feature>
<feature type="transmembrane region" description="Helical" evidence="7">
    <location>
        <begin position="121"/>
        <end position="141"/>
    </location>
</feature>
<gene>
    <name evidence="8" type="ORF">C1E24_19325</name>
</gene>
<dbReference type="PANTHER" id="PTHR30250:SF10">
    <property type="entry name" value="LIPOPOLYSACCHARIDE BIOSYNTHESIS PROTEIN WZXC"/>
    <property type="match status" value="1"/>
</dbReference>
<evidence type="ECO:0000256" key="4">
    <source>
        <dbReference type="ARBA" id="ARBA00022692"/>
    </source>
</evidence>
<feature type="transmembrane region" description="Helical" evidence="7">
    <location>
        <begin position="153"/>
        <end position="171"/>
    </location>
</feature>
<reference evidence="8 9" key="1">
    <citation type="submission" date="2018-01" db="EMBL/GenBank/DDBJ databases">
        <title>Co-occurrence of chitin degradation, pigmentation and bioactivity in marine Pseudoalteromonas.</title>
        <authorList>
            <person name="Paulsen S."/>
            <person name="Gram L."/>
            <person name="Machado H."/>
        </authorList>
    </citation>
    <scope>NUCLEOTIDE SEQUENCE [LARGE SCALE GENOMIC DNA]</scope>
    <source>
        <strain evidence="8 9">S3663</strain>
    </source>
</reference>
<evidence type="ECO:0000256" key="7">
    <source>
        <dbReference type="SAM" id="Phobius"/>
    </source>
</evidence>
<feature type="transmembrane region" description="Helical" evidence="7">
    <location>
        <begin position="368"/>
        <end position="387"/>
    </location>
</feature>
<feature type="transmembrane region" description="Helical" evidence="7">
    <location>
        <begin position="393"/>
        <end position="414"/>
    </location>
</feature>
<evidence type="ECO:0000313" key="9">
    <source>
        <dbReference type="Proteomes" id="UP000309186"/>
    </source>
</evidence>
<evidence type="ECO:0000256" key="5">
    <source>
        <dbReference type="ARBA" id="ARBA00022989"/>
    </source>
</evidence>
<comment type="subcellular location">
    <subcellularLocation>
        <location evidence="1">Cell membrane</location>
        <topology evidence="1">Multi-pass membrane protein</topology>
    </subcellularLocation>
</comment>
<evidence type="ECO:0000256" key="3">
    <source>
        <dbReference type="ARBA" id="ARBA00022475"/>
    </source>
</evidence>
<keyword evidence="5 7" id="KW-1133">Transmembrane helix</keyword>
<dbReference type="OrthoDB" id="3831435at2"/>
<protein>
    <recommendedName>
        <fullName evidence="10">Polysaccharide biosynthesis protein</fullName>
    </recommendedName>
</protein>
<dbReference type="Proteomes" id="UP000309186">
    <property type="component" value="Unassembled WGS sequence"/>
</dbReference>
<feature type="transmembrane region" description="Helical" evidence="7">
    <location>
        <begin position="47"/>
        <end position="66"/>
    </location>
</feature>
<dbReference type="InterPro" id="IPR050833">
    <property type="entry name" value="Poly_Biosynth_Transport"/>
</dbReference>
<dbReference type="AlphaFoldDB" id="A0A5R9PXN3"/>
<name>A0A5R9PXN3_9GAMM</name>
<dbReference type="Pfam" id="PF13440">
    <property type="entry name" value="Polysacc_synt_3"/>
    <property type="match status" value="1"/>
</dbReference>
<dbReference type="EMBL" id="PPSW01000039">
    <property type="protein sequence ID" value="TLX45354.1"/>
    <property type="molecule type" value="Genomic_DNA"/>
</dbReference>
<sequence length="418" mass="46351">MVICRMSFKDSIFAKQIAKLATGTALAQLINIISLPLLTRLYTPSQFGIFAVFLASVAVLSSISTLKYENAILDEEEVQDAKHCTALTALSGIFIVAPLLFYSFLAYYFDFSLISIDWLTALFLSIAIILTNVFTALYYWCNRLQHYGFMTRGRVFAAVAVAFFSLLVGYLEIDSVNGLIVGSLFGMAVNAVYLILKLKLSFSSIRQLPLEKLYTLSIKLKRFPLFLVPSTLLDRLAAQVHIFVFSSVFGNSIAGAMGVYNRVVGLPTSLIGNAVGDVYKRRISELLKARQSCRRVFIKTGLTLFTIAAPISCVLFFFAPELFTFVLGEQWKQAGEITSFLSINFLLAFVISPLAGILYLRENQRIDLLIQIVLVVSLAIGMAIAVYENSFKIALSAYAISFGVKYLVQLLVSFKLAK</sequence>
<keyword evidence="6 7" id="KW-0472">Membrane</keyword>
<feature type="transmembrane region" description="Helical" evidence="7">
    <location>
        <begin position="339"/>
        <end position="361"/>
    </location>
</feature>
<evidence type="ECO:0000256" key="6">
    <source>
        <dbReference type="ARBA" id="ARBA00023136"/>
    </source>
</evidence>
<accession>A0A5R9PXN3</accession>
<evidence type="ECO:0008006" key="10">
    <source>
        <dbReference type="Google" id="ProtNLM"/>
    </source>
</evidence>
<dbReference type="GO" id="GO:0005886">
    <property type="term" value="C:plasma membrane"/>
    <property type="evidence" value="ECO:0007669"/>
    <property type="project" value="UniProtKB-SubCell"/>
</dbReference>
<comment type="similarity">
    <text evidence="2">Belongs to the polysaccharide synthase family.</text>
</comment>
<feature type="transmembrane region" description="Helical" evidence="7">
    <location>
        <begin position="177"/>
        <end position="196"/>
    </location>
</feature>
<keyword evidence="4 7" id="KW-0812">Transmembrane</keyword>
<evidence type="ECO:0000256" key="2">
    <source>
        <dbReference type="ARBA" id="ARBA00007430"/>
    </source>
</evidence>
<feature type="transmembrane region" description="Helical" evidence="7">
    <location>
        <begin position="296"/>
        <end position="319"/>
    </location>
</feature>
<comment type="caution">
    <text evidence="8">The sequence shown here is derived from an EMBL/GenBank/DDBJ whole genome shotgun (WGS) entry which is preliminary data.</text>
</comment>
<evidence type="ECO:0000256" key="1">
    <source>
        <dbReference type="ARBA" id="ARBA00004651"/>
    </source>
</evidence>
<proteinExistence type="inferred from homology"/>
<keyword evidence="3" id="KW-1003">Cell membrane</keyword>